<dbReference type="Pfam" id="PF11286">
    <property type="entry name" value="DUF3087"/>
    <property type="match status" value="1"/>
</dbReference>
<keyword evidence="2" id="KW-0812">Transmembrane</keyword>
<feature type="transmembrane region" description="Helical" evidence="2">
    <location>
        <begin position="54"/>
        <end position="72"/>
    </location>
</feature>
<accession>A0ABS5I2Y8</accession>
<feature type="transmembrane region" description="Helical" evidence="2">
    <location>
        <begin position="21"/>
        <end position="42"/>
    </location>
</feature>
<protein>
    <submittedName>
        <fullName evidence="3">DUF3087 family protein</fullName>
    </submittedName>
</protein>
<evidence type="ECO:0000313" key="3">
    <source>
        <dbReference type="EMBL" id="MBR9728398.1"/>
    </source>
</evidence>
<organism evidence="3 4">
    <name type="scientific">Shewanella intestini</name>
    <dbReference type="NCBI Taxonomy" id="2017544"/>
    <lineage>
        <taxon>Bacteria</taxon>
        <taxon>Pseudomonadati</taxon>
        <taxon>Pseudomonadota</taxon>
        <taxon>Gammaproteobacteria</taxon>
        <taxon>Alteromonadales</taxon>
        <taxon>Shewanellaceae</taxon>
        <taxon>Shewanella</taxon>
    </lineage>
</organism>
<proteinExistence type="predicted"/>
<keyword evidence="1" id="KW-0175">Coiled coil</keyword>
<dbReference type="Proteomes" id="UP000811844">
    <property type="component" value="Unassembled WGS sequence"/>
</dbReference>
<gene>
    <name evidence="3" type="ORF">G3R48_10480</name>
</gene>
<name>A0ABS5I2Y8_9GAMM</name>
<sequence length="173" mass="19870">MKLEVINKAQYRKMNNRVQMALIAMLAGLSVLIGQVLIAFYGSQAMPDGSTGNFNLNFLGVIIALMICTFIVRKNREKPQFHEVYYVWQLKQLQNKIFKKLTKIKQAANDNQTDALIISLFYYQSLANVYELDNNTLTMEKVTAELEQIEAQIQQLNLTVSTDDFEQSMLAQY</sequence>
<dbReference type="InterPro" id="IPR021438">
    <property type="entry name" value="DUF3087"/>
</dbReference>
<comment type="caution">
    <text evidence="3">The sequence shown here is derived from an EMBL/GenBank/DDBJ whole genome shotgun (WGS) entry which is preliminary data.</text>
</comment>
<dbReference type="RefSeq" id="WP_153664850.1">
    <property type="nucleotide sequence ID" value="NZ_JAAIKR010000009.1"/>
</dbReference>
<keyword evidence="2" id="KW-0472">Membrane</keyword>
<feature type="coiled-coil region" evidence="1">
    <location>
        <begin position="90"/>
        <end position="159"/>
    </location>
</feature>
<evidence type="ECO:0000313" key="4">
    <source>
        <dbReference type="Proteomes" id="UP000811844"/>
    </source>
</evidence>
<evidence type="ECO:0000256" key="1">
    <source>
        <dbReference type="SAM" id="Coils"/>
    </source>
</evidence>
<keyword evidence="4" id="KW-1185">Reference proteome</keyword>
<reference evidence="3 4" key="1">
    <citation type="submission" date="2020-02" db="EMBL/GenBank/DDBJ databases">
        <title>Shewanella WXL01 sp. nov., a marine bacterium isolated from green algae in Luhuitou Fringing Reef (Northern South China Sea).</title>
        <authorList>
            <person name="Wang X."/>
        </authorList>
    </citation>
    <scope>NUCLEOTIDE SEQUENCE [LARGE SCALE GENOMIC DNA]</scope>
    <source>
        <strain evidence="3 4">MCCC 1A01895</strain>
    </source>
</reference>
<keyword evidence="2" id="KW-1133">Transmembrane helix</keyword>
<evidence type="ECO:0000256" key="2">
    <source>
        <dbReference type="SAM" id="Phobius"/>
    </source>
</evidence>
<dbReference type="EMBL" id="JAAIKR010000009">
    <property type="protein sequence ID" value="MBR9728398.1"/>
    <property type="molecule type" value="Genomic_DNA"/>
</dbReference>